<dbReference type="AlphaFoldDB" id="A0A1G5X7T0"/>
<dbReference type="PROSITE" id="PS50894">
    <property type="entry name" value="HPT"/>
    <property type="match status" value="1"/>
</dbReference>
<reference evidence="6" key="1">
    <citation type="submission" date="2016-10" db="EMBL/GenBank/DDBJ databases">
        <authorList>
            <person name="Varghese N."/>
            <person name="Submissions S."/>
        </authorList>
    </citation>
    <scope>NUCLEOTIDE SEQUENCE [LARGE SCALE GENOMIC DNA]</scope>
    <source>
        <strain evidence="6">DSM 22703</strain>
    </source>
</reference>
<evidence type="ECO:0000259" key="4">
    <source>
        <dbReference type="PROSITE" id="PS50894"/>
    </source>
</evidence>
<dbReference type="SUPFAM" id="SSF47226">
    <property type="entry name" value="Histidine-containing phosphotransfer domain, HPT domain"/>
    <property type="match status" value="1"/>
</dbReference>
<dbReference type="GO" id="GO:0000160">
    <property type="term" value="P:phosphorelay signal transduction system"/>
    <property type="evidence" value="ECO:0007669"/>
    <property type="project" value="InterPro"/>
</dbReference>
<dbReference type="EMBL" id="FMXE01000009">
    <property type="protein sequence ID" value="SDA66104.1"/>
    <property type="molecule type" value="Genomic_DNA"/>
</dbReference>
<dbReference type="Pfam" id="PF01627">
    <property type="entry name" value="Hpt"/>
    <property type="match status" value="1"/>
</dbReference>
<dbReference type="PANTHER" id="PTHR43228">
    <property type="entry name" value="TWO-COMPONENT RESPONSE REGULATOR"/>
    <property type="match status" value="1"/>
</dbReference>
<proteinExistence type="predicted"/>
<dbReference type="SUPFAM" id="SSF52172">
    <property type="entry name" value="CheY-like"/>
    <property type="match status" value="1"/>
</dbReference>
<dbReference type="InterPro" id="IPR036641">
    <property type="entry name" value="HPT_dom_sf"/>
</dbReference>
<dbReference type="PANTHER" id="PTHR43228:SF1">
    <property type="entry name" value="TWO-COMPONENT RESPONSE REGULATOR ARR22"/>
    <property type="match status" value="1"/>
</dbReference>
<feature type="domain" description="Response regulatory" evidence="3">
    <location>
        <begin position="1"/>
        <end position="115"/>
    </location>
</feature>
<organism evidence="5 6">
    <name type="scientific">Algoriphagus alkaliphilus</name>
    <dbReference type="NCBI Taxonomy" id="279824"/>
    <lineage>
        <taxon>Bacteria</taxon>
        <taxon>Pseudomonadati</taxon>
        <taxon>Bacteroidota</taxon>
        <taxon>Cytophagia</taxon>
        <taxon>Cytophagales</taxon>
        <taxon>Cyclobacteriaceae</taxon>
        <taxon>Algoriphagus</taxon>
    </lineage>
</organism>
<evidence type="ECO:0000313" key="6">
    <source>
        <dbReference type="Proteomes" id="UP000198756"/>
    </source>
</evidence>
<protein>
    <submittedName>
        <fullName evidence="5">Hpt domain-containing protein</fullName>
    </submittedName>
</protein>
<keyword evidence="6" id="KW-1185">Reference proteome</keyword>
<dbReference type="Pfam" id="PF00072">
    <property type="entry name" value="Response_reg"/>
    <property type="match status" value="1"/>
</dbReference>
<dbReference type="GO" id="GO:0004672">
    <property type="term" value="F:protein kinase activity"/>
    <property type="evidence" value="ECO:0007669"/>
    <property type="project" value="UniProtKB-ARBA"/>
</dbReference>
<evidence type="ECO:0000259" key="3">
    <source>
        <dbReference type="PROSITE" id="PS50110"/>
    </source>
</evidence>
<evidence type="ECO:0000313" key="5">
    <source>
        <dbReference type="EMBL" id="SDA66104.1"/>
    </source>
</evidence>
<sequence>MVLIVDDNDLNRKLFENLIGQRFLFESAKNGLEAVELAEVSTFDLILMDIQMPKMDGFTAMKVIRQGRNLSCPIFAVTAFAEESDRNHFLEQGFDEFITKPIRPKEFLSLVQQYLNGNPKNSTPASEITGEISATLDENVLNHLLKYSSKSVIKKIFDEFLNECAETEALIDLHYPDGLSSELIIKIHEIKGNSGTLGAMKIYNSATKAEDYGKKENFTLFGEELKNLRNEIGEFRKFLNQATIFDL</sequence>
<gene>
    <name evidence="5" type="ORF">SAMN03080617_01558</name>
</gene>
<accession>A0A1G5X7T0</accession>
<name>A0A1G5X7T0_9BACT</name>
<dbReference type="CDD" id="cd17546">
    <property type="entry name" value="REC_hyHK_CKI1_RcsC-like"/>
    <property type="match status" value="1"/>
</dbReference>
<feature type="domain" description="HPt" evidence="4">
    <location>
        <begin position="149"/>
        <end position="242"/>
    </location>
</feature>
<dbReference type="InterPro" id="IPR008207">
    <property type="entry name" value="Sig_transdc_His_kin_Hpt_dom"/>
</dbReference>
<dbReference type="InterPro" id="IPR052048">
    <property type="entry name" value="ST_Response_Regulator"/>
</dbReference>
<dbReference type="PROSITE" id="PS50110">
    <property type="entry name" value="RESPONSE_REGULATORY"/>
    <property type="match status" value="1"/>
</dbReference>
<dbReference type="SMART" id="SM00448">
    <property type="entry name" value="REC"/>
    <property type="match status" value="1"/>
</dbReference>
<evidence type="ECO:0000256" key="1">
    <source>
        <dbReference type="PROSITE-ProRule" id="PRU00110"/>
    </source>
</evidence>
<dbReference type="InterPro" id="IPR011006">
    <property type="entry name" value="CheY-like_superfamily"/>
</dbReference>
<evidence type="ECO:0000256" key="2">
    <source>
        <dbReference type="PROSITE-ProRule" id="PRU00169"/>
    </source>
</evidence>
<dbReference type="Gene3D" id="3.40.50.2300">
    <property type="match status" value="1"/>
</dbReference>
<dbReference type="Gene3D" id="1.20.120.160">
    <property type="entry name" value="HPT domain"/>
    <property type="match status" value="1"/>
</dbReference>
<feature type="modified residue" description="Phosphohistidine" evidence="1">
    <location>
        <position position="188"/>
    </location>
</feature>
<dbReference type="STRING" id="279824.SAMN03080617_01558"/>
<dbReference type="Proteomes" id="UP000198756">
    <property type="component" value="Unassembled WGS sequence"/>
</dbReference>
<dbReference type="InterPro" id="IPR001789">
    <property type="entry name" value="Sig_transdc_resp-reg_receiver"/>
</dbReference>
<feature type="modified residue" description="4-aspartylphosphate" evidence="2">
    <location>
        <position position="49"/>
    </location>
</feature>
<keyword evidence="2" id="KW-0597">Phosphoprotein</keyword>